<comment type="caution">
    <text evidence="6">The sequence shown here is derived from an EMBL/GenBank/DDBJ whole genome shotgun (WGS) entry which is preliminary data.</text>
</comment>
<protein>
    <submittedName>
        <fullName evidence="6">Uncharacterized protein</fullName>
    </submittedName>
</protein>
<dbReference type="EMBL" id="JAINDJ010000039">
    <property type="protein sequence ID" value="KAG9438651.1"/>
    <property type="molecule type" value="Genomic_DNA"/>
</dbReference>
<dbReference type="Gene3D" id="1.20.1250.20">
    <property type="entry name" value="MFS general substrate transporter like domains"/>
    <property type="match status" value="1"/>
</dbReference>
<dbReference type="GO" id="GO:0022857">
    <property type="term" value="F:transmembrane transporter activity"/>
    <property type="evidence" value="ECO:0007669"/>
    <property type="project" value="InterPro"/>
</dbReference>
<organism evidence="6 7">
    <name type="scientific">Aristolochia fimbriata</name>
    <name type="common">White veined hardy Dutchman's pipe vine</name>
    <dbReference type="NCBI Taxonomy" id="158543"/>
    <lineage>
        <taxon>Eukaryota</taxon>
        <taxon>Viridiplantae</taxon>
        <taxon>Streptophyta</taxon>
        <taxon>Embryophyta</taxon>
        <taxon>Tracheophyta</taxon>
        <taxon>Spermatophyta</taxon>
        <taxon>Magnoliopsida</taxon>
        <taxon>Magnoliidae</taxon>
        <taxon>Piperales</taxon>
        <taxon>Aristolochiaceae</taxon>
        <taxon>Aristolochia</taxon>
    </lineage>
</organism>
<evidence type="ECO:0000256" key="3">
    <source>
        <dbReference type="ARBA" id="ARBA00022692"/>
    </source>
</evidence>
<keyword evidence="5" id="KW-0472">Membrane</keyword>
<evidence type="ECO:0000313" key="6">
    <source>
        <dbReference type="EMBL" id="KAG9438651.1"/>
    </source>
</evidence>
<dbReference type="PANTHER" id="PTHR11654">
    <property type="entry name" value="OLIGOPEPTIDE TRANSPORTER-RELATED"/>
    <property type="match status" value="1"/>
</dbReference>
<dbReference type="InterPro" id="IPR000109">
    <property type="entry name" value="POT_fam"/>
</dbReference>
<evidence type="ECO:0000256" key="5">
    <source>
        <dbReference type="ARBA" id="ARBA00023136"/>
    </source>
</evidence>
<evidence type="ECO:0000256" key="1">
    <source>
        <dbReference type="ARBA" id="ARBA00004141"/>
    </source>
</evidence>
<dbReference type="Pfam" id="PF00854">
    <property type="entry name" value="PTR2"/>
    <property type="match status" value="1"/>
</dbReference>
<comment type="similarity">
    <text evidence="2">Belongs to the major facilitator superfamily. Proton-dependent oligopeptide transporter (POT/PTR) (TC 2.A.17) family.</text>
</comment>
<accession>A0AAV7DR13</accession>
<dbReference type="GO" id="GO:0016020">
    <property type="term" value="C:membrane"/>
    <property type="evidence" value="ECO:0007669"/>
    <property type="project" value="UniProtKB-SubCell"/>
</dbReference>
<keyword evidence="3" id="KW-0812">Transmembrane</keyword>
<evidence type="ECO:0000313" key="7">
    <source>
        <dbReference type="Proteomes" id="UP000825729"/>
    </source>
</evidence>
<evidence type="ECO:0000256" key="2">
    <source>
        <dbReference type="ARBA" id="ARBA00005982"/>
    </source>
</evidence>
<name>A0AAV7DR13_ARIFI</name>
<keyword evidence="4" id="KW-1133">Transmembrane helix</keyword>
<dbReference type="Proteomes" id="UP000825729">
    <property type="component" value="Unassembled WGS sequence"/>
</dbReference>
<keyword evidence="7" id="KW-1185">Reference proteome</keyword>
<sequence length="196" mass="21828">MENPPEAETINEVVDREKWVYDSSADHKGRVPLRVSTGTWKAAIFVIVMEFRPRNCCEERELLEGSDDHNAIDRRVLADAYLGRFPTVVPSTIIYLAGLSLMTASRFAPRLKPCESNVCDKASNIHQVVFFVALYLISVGTGGHKPSLGELRPGPVRRGASKREGQEDVLLQLVELRNKRWPPPSVSLSSSTLKIS</sequence>
<reference evidence="6 7" key="1">
    <citation type="submission" date="2021-07" db="EMBL/GenBank/DDBJ databases">
        <title>The Aristolochia fimbriata genome: insights into angiosperm evolution, floral development and chemical biosynthesis.</title>
        <authorList>
            <person name="Jiao Y."/>
        </authorList>
    </citation>
    <scope>NUCLEOTIDE SEQUENCE [LARGE SCALE GENOMIC DNA]</scope>
    <source>
        <strain evidence="6">IBCAS-2021</strain>
        <tissue evidence="6">Leaf</tissue>
    </source>
</reference>
<proteinExistence type="inferred from homology"/>
<gene>
    <name evidence="6" type="ORF">H6P81_021406</name>
</gene>
<dbReference type="InterPro" id="IPR036259">
    <property type="entry name" value="MFS_trans_sf"/>
</dbReference>
<dbReference type="AlphaFoldDB" id="A0AAV7DR13"/>
<evidence type="ECO:0000256" key="4">
    <source>
        <dbReference type="ARBA" id="ARBA00022989"/>
    </source>
</evidence>
<comment type="subcellular location">
    <subcellularLocation>
        <location evidence="1">Membrane</location>
        <topology evidence="1">Multi-pass membrane protein</topology>
    </subcellularLocation>
</comment>